<feature type="signal peptide" evidence="2">
    <location>
        <begin position="1"/>
        <end position="20"/>
    </location>
</feature>
<dbReference type="Proteomes" id="UP000077763">
    <property type="component" value="Unassembled WGS sequence"/>
</dbReference>
<name>A0A177MG12_METMH</name>
<comment type="caution">
    <text evidence="3">The sequence shown here is derived from an EMBL/GenBank/DDBJ whole genome shotgun (WGS) entry which is preliminary data.</text>
</comment>
<feature type="coiled-coil region" evidence="1">
    <location>
        <begin position="35"/>
        <end position="142"/>
    </location>
</feature>
<accession>A0A177MG12</accession>
<protein>
    <submittedName>
        <fullName evidence="3">Uncharacterized protein</fullName>
    </submittedName>
</protein>
<keyword evidence="2" id="KW-0732">Signal</keyword>
<evidence type="ECO:0000256" key="2">
    <source>
        <dbReference type="SAM" id="SignalP"/>
    </source>
</evidence>
<organism evidence="3 4">
    <name type="scientific">Methylomonas methanica</name>
    <dbReference type="NCBI Taxonomy" id="421"/>
    <lineage>
        <taxon>Bacteria</taxon>
        <taxon>Pseudomonadati</taxon>
        <taxon>Pseudomonadota</taxon>
        <taxon>Gammaproteobacteria</taxon>
        <taxon>Methylococcales</taxon>
        <taxon>Methylococcaceae</taxon>
        <taxon>Methylomonas</taxon>
    </lineage>
</organism>
<proteinExistence type="predicted"/>
<evidence type="ECO:0000313" key="3">
    <source>
        <dbReference type="EMBL" id="OAI04716.1"/>
    </source>
</evidence>
<reference evidence="3 4" key="1">
    <citation type="submission" date="2016-03" db="EMBL/GenBank/DDBJ databases">
        <authorList>
            <person name="Ploux O."/>
        </authorList>
    </citation>
    <scope>NUCLEOTIDE SEQUENCE [LARGE SCALE GENOMIC DNA]</scope>
    <source>
        <strain evidence="3 4">R-45371</strain>
    </source>
</reference>
<sequence>MNKFLIVAVMFMLFASGWSASQAAPREAAKNDGAVLKLQAMVKSLTAERDAAKAESAKLAEELQELEQLKKAHSAVVAAKEQISSELSAQRNSNGEVRERLEKTNARLLELIEKHKEVSQAKADLQAQLAAINAKQQATEQQLGVCDTHNVKLYEAAKELLERYENKGALASVLQSEALLQFNSVEMETIVQEYEDKLTAGKYQKQSAADSGAAPAGVQ</sequence>
<gene>
    <name evidence="3" type="ORF">A1353_13300</name>
</gene>
<feature type="chain" id="PRO_5008068016" evidence="2">
    <location>
        <begin position="21"/>
        <end position="219"/>
    </location>
</feature>
<evidence type="ECO:0000313" key="4">
    <source>
        <dbReference type="Proteomes" id="UP000077763"/>
    </source>
</evidence>
<evidence type="ECO:0000256" key="1">
    <source>
        <dbReference type="SAM" id="Coils"/>
    </source>
</evidence>
<dbReference type="AlphaFoldDB" id="A0A177MG12"/>
<dbReference type="EMBL" id="LUUH01000049">
    <property type="protein sequence ID" value="OAI04716.1"/>
    <property type="molecule type" value="Genomic_DNA"/>
</dbReference>
<keyword evidence="1" id="KW-0175">Coiled coil</keyword>